<evidence type="ECO:0000313" key="1">
    <source>
        <dbReference type="EMBL" id="KAF0712626.1"/>
    </source>
</evidence>
<gene>
    <name evidence="2" type="primary">Aste57867_4762</name>
    <name evidence="1" type="ORF">As57867_004749</name>
    <name evidence="2" type="ORF">ASTE57867_4762</name>
</gene>
<dbReference type="AlphaFoldDB" id="A0A485KGW0"/>
<reference evidence="2 3" key="1">
    <citation type="submission" date="2019-03" db="EMBL/GenBank/DDBJ databases">
        <authorList>
            <person name="Gaulin E."/>
            <person name="Dumas B."/>
        </authorList>
    </citation>
    <scope>NUCLEOTIDE SEQUENCE [LARGE SCALE GENOMIC DNA]</scope>
    <source>
        <strain evidence="2">CBS 568.67</strain>
    </source>
</reference>
<keyword evidence="3" id="KW-1185">Reference proteome</keyword>
<proteinExistence type="predicted"/>
<dbReference type="EMBL" id="CAADRA010001226">
    <property type="protein sequence ID" value="VFT81858.1"/>
    <property type="molecule type" value="Genomic_DNA"/>
</dbReference>
<dbReference type="PANTHER" id="PTHR31827">
    <property type="entry name" value="EMB|CAB89363.1"/>
    <property type="match status" value="1"/>
</dbReference>
<protein>
    <submittedName>
        <fullName evidence="2">Aste57867_4762 protein</fullName>
    </submittedName>
</protein>
<evidence type="ECO:0000313" key="2">
    <source>
        <dbReference type="EMBL" id="VFT81858.1"/>
    </source>
</evidence>
<dbReference type="Proteomes" id="UP000332933">
    <property type="component" value="Unassembled WGS sequence"/>
</dbReference>
<dbReference type="PANTHER" id="PTHR31827:SF1">
    <property type="entry name" value="EMB|CAB89363.1"/>
    <property type="match status" value="1"/>
</dbReference>
<accession>A0A485KGW0</accession>
<evidence type="ECO:0000313" key="3">
    <source>
        <dbReference type="Proteomes" id="UP000332933"/>
    </source>
</evidence>
<dbReference type="EMBL" id="VJMH01001226">
    <property type="protein sequence ID" value="KAF0712626.1"/>
    <property type="molecule type" value="Genomic_DNA"/>
</dbReference>
<name>A0A485KGW0_9STRA</name>
<sequence>MPSTTPTHPCCQFNFCTNPAIDASLTKCDVHRHRALCAAPDCSNQVYARGYCARHGRCTKCNVASAQANGLCVTHGGLPPPKRYCVVNGCVKQAQARQRCIQHGGGRRCTVPGCVQHVRASGRCVRHHKATAATSTQCQYAYKVCLNERAIKVNGARHSLCHDHRAKLNASQAKYNRKTRRAKVSAGPFQALMALPTVELTESYLDVSSKTMTLFQVDATHVL</sequence>
<reference evidence="1" key="2">
    <citation type="submission" date="2019-06" db="EMBL/GenBank/DDBJ databases">
        <title>Genomics analysis of Aphanomyces spp. identifies a new class of oomycete effector associated with host adaptation.</title>
        <authorList>
            <person name="Gaulin E."/>
        </authorList>
    </citation>
    <scope>NUCLEOTIDE SEQUENCE</scope>
    <source>
        <strain evidence="1">CBS 578.67</strain>
    </source>
</reference>
<organism evidence="2 3">
    <name type="scientific">Aphanomyces stellatus</name>
    <dbReference type="NCBI Taxonomy" id="120398"/>
    <lineage>
        <taxon>Eukaryota</taxon>
        <taxon>Sar</taxon>
        <taxon>Stramenopiles</taxon>
        <taxon>Oomycota</taxon>
        <taxon>Saprolegniomycetes</taxon>
        <taxon>Saprolegniales</taxon>
        <taxon>Verrucalvaceae</taxon>
        <taxon>Aphanomyces</taxon>
    </lineage>
</organism>
<dbReference type="OrthoDB" id="73726at2759"/>